<evidence type="ECO:0000256" key="1">
    <source>
        <dbReference type="ARBA" id="ARBA00022818"/>
    </source>
</evidence>
<keyword evidence="5" id="KW-0670">Pyruvate</keyword>
<dbReference type="Pfam" id="PF01228">
    <property type="entry name" value="Gly_radical"/>
    <property type="match status" value="1"/>
</dbReference>
<organism evidence="5">
    <name type="scientific">hydrocarbon metagenome</name>
    <dbReference type="NCBI Taxonomy" id="938273"/>
    <lineage>
        <taxon>unclassified sequences</taxon>
        <taxon>metagenomes</taxon>
        <taxon>ecological metagenomes</taxon>
    </lineage>
</organism>
<keyword evidence="5" id="KW-0808">Transferase</keyword>
<protein>
    <submittedName>
        <fullName evidence="5">Pyruvate formate-lyase</fullName>
        <ecNumber evidence="5">2.3.1.54</ecNumber>
    </submittedName>
</protein>
<evidence type="ECO:0000256" key="2">
    <source>
        <dbReference type="ARBA" id="ARBA00023239"/>
    </source>
</evidence>
<evidence type="ECO:0000259" key="4">
    <source>
        <dbReference type="PROSITE" id="PS51554"/>
    </source>
</evidence>
<dbReference type="InterPro" id="IPR019777">
    <property type="entry name" value="Form_AcTrfase_GR_CS"/>
</dbReference>
<dbReference type="GO" id="GO:0005829">
    <property type="term" value="C:cytosol"/>
    <property type="evidence" value="ECO:0007669"/>
    <property type="project" value="TreeGrafter"/>
</dbReference>
<dbReference type="AlphaFoldDB" id="A0A0W8FRS5"/>
<dbReference type="GO" id="GO:0016829">
    <property type="term" value="F:lyase activity"/>
    <property type="evidence" value="ECO:0007669"/>
    <property type="project" value="UniProtKB-KW"/>
</dbReference>
<evidence type="ECO:0000313" key="5">
    <source>
        <dbReference type="EMBL" id="KUG23611.1"/>
    </source>
</evidence>
<dbReference type="Gene3D" id="3.20.70.20">
    <property type="match status" value="1"/>
</dbReference>
<accession>A0A0W8FRS5</accession>
<dbReference type="SUPFAM" id="SSF51998">
    <property type="entry name" value="PFL-like glycyl radical enzymes"/>
    <property type="match status" value="1"/>
</dbReference>
<keyword evidence="5" id="KW-0012">Acyltransferase</keyword>
<keyword evidence="1" id="KW-0556">Organic radical</keyword>
<gene>
    <name evidence="5" type="ORF">ASZ90_006596</name>
</gene>
<feature type="domain" description="Glycine radical" evidence="3">
    <location>
        <begin position="679"/>
        <end position="798"/>
    </location>
</feature>
<keyword evidence="2 5" id="KW-0456">Lyase</keyword>
<dbReference type="Pfam" id="PF02901">
    <property type="entry name" value="PFL-like"/>
    <property type="match status" value="1"/>
</dbReference>
<proteinExistence type="predicted"/>
<dbReference type="EMBL" id="LNQE01000896">
    <property type="protein sequence ID" value="KUG23611.1"/>
    <property type="molecule type" value="Genomic_DNA"/>
</dbReference>
<dbReference type="InterPro" id="IPR004184">
    <property type="entry name" value="PFL_dom"/>
</dbReference>
<feature type="domain" description="PFL" evidence="4">
    <location>
        <begin position="14"/>
        <end position="671"/>
    </location>
</feature>
<dbReference type="PANTHER" id="PTHR43641">
    <property type="entry name" value="FORMATE ACETYLTRANSFERASE 3-RELATED"/>
    <property type="match status" value="1"/>
</dbReference>
<dbReference type="GO" id="GO:0008861">
    <property type="term" value="F:formate C-acetyltransferase activity"/>
    <property type="evidence" value="ECO:0007669"/>
    <property type="project" value="UniProtKB-EC"/>
</dbReference>
<dbReference type="PANTHER" id="PTHR43641:SF2">
    <property type="entry name" value="DEHYDRATASE YBIW-RELATED"/>
    <property type="match status" value="1"/>
</dbReference>
<dbReference type="InterPro" id="IPR051215">
    <property type="entry name" value="GRE"/>
</dbReference>
<name>A0A0W8FRS5_9ZZZZ</name>
<dbReference type="InterPro" id="IPR001150">
    <property type="entry name" value="Gly_radical"/>
</dbReference>
<sequence>MASTARNQLLRDDTHIKTLGRVADKRAVKTGMRICLERSRVATKVYKETEGESFAIRRAKAMAEYLDTMTLYTRPNELLVGCFASTEASVPIYPELYWRWLSKTIRSLPDYSAMLNDAEKAELDEQFKYWEHCSIQGRERGYVPDWIPWKVGTLPSGAWMWQWEMCTPNFEKVMKVGINGIIAEIDKKFEEVMNDISIQTEKRMNMLDELRAMKISCEGVARWGKRYAKLLEDEKKKIKNPQRLKELDRMIEVCNRVPAEPARNLHEAIQCFIFINYMVNYIDVPQVGNGIRFDKVLYPYYENDIKKKVITREGAKELVESVWVKMQEGGYVQPPQWVNNGGGGLGWQTMTLGGLDDFGNDMTNEITYIALEVTGELQTVAPQIAVRMHDGTPTELFDAVFKCVRTGCSQPAMFNDKVNVPRLMGIGASVEDARNYSINNCMQPVIPGKNIHYRAGHTGALILPMCLTLALNEGNLLGTQMSVKTPPVSTMKTIDDVWKAFCRQIEYAIMVLTQLANTADALQKIYVPRPFLSTILDGNIEKACDMRDWEYLGLRHHLVLGCNNAADAFAAIKMLVFEKKKYTLAEFVKAVDNNYEGKYEKLYKMIEEEVPRFGNDNDYVDIFSRDIMVKVKEECDKSIDIYGNRYIMDGTTASGPINAGMLMPATFDGRRAGEPLHDGTISPVQGRDISGPTATIRSVAKVDPLKTGNMLLNQKFMPVFFDPENYELMRGYLKTVRDMGLHHVQFNCVSKATLLDAKKKPEKYENLIVRVAGYSAYYIDLDNKIQDEIIKRTEQSFSC</sequence>
<dbReference type="PROSITE" id="PS00850">
    <property type="entry name" value="GLY_RADICAL_1"/>
    <property type="match status" value="1"/>
</dbReference>
<evidence type="ECO:0000259" key="3">
    <source>
        <dbReference type="PROSITE" id="PS51149"/>
    </source>
</evidence>
<dbReference type="PROSITE" id="PS51554">
    <property type="entry name" value="PFL"/>
    <property type="match status" value="1"/>
</dbReference>
<reference evidence="5" key="1">
    <citation type="journal article" date="2015" name="Proc. Natl. Acad. Sci. U.S.A.">
        <title>Networks of energetic and metabolic interactions define dynamics in microbial communities.</title>
        <authorList>
            <person name="Embree M."/>
            <person name="Liu J.K."/>
            <person name="Al-Bassam M.M."/>
            <person name="Zengler K."/>
        </authorList>
    </citation>
    <scope>NUCLEOTIDE SEQUENCE</scope>
</reference>
<comment type="caution">
    <text evidence="5">The sequence shown here is derived from an EMBL/GenBank/DDBJ whole genome shotgun (WGS) entry which is preliminary data.</text>
</comment>
<dbReference type="PROSITE" id="PS51149">
    <property type="entry name" value="GLY_RADICAL_2"/>
    <property type="match status" value="1"/>
</dbReference>
<dbReference type="EC" id="2.3.1.54" evidence="5"/>